<dbReference type="AlphaFoldDB" id="A0A1E2UJQ6"/>
<comment type="caution">
    <text evidence="2">The sequence shown here is derived from an EMBL/GenBank/DDBJ whole genome shotgun (WGS) entry which is preliminary data.</text>
</comment>
<keyword evidence="3" id="KW-1185">Reference proteome</keyword>
<dbReference type="InterPro" id="IPR012336">
    <property type="entry name" value="Thioredoxin-like_fold"/>
</dbReference>
<dbReference type="STRING" id="1818881.A3196_18030"/>
<evidence type="ECO:0000313" key="2">
    <source>
        <dbReference type="EMBL" id="ODB94572.1"/>
    </source>
</evidence>
<dbReference type="Gene3D" id="3.40.30.10">
    <property type="entry name" value="Glutaredoxin"/>
    <property type="match status" value="1"/>
</dbReference>
<evidence type="ECO:0000259" key="1">
    <source>
        <dbReference type="Pfam" id="PF13098"/>
    </source>
</evidence>
<proteinExistence type="predicted"/>
<feature type="domain" description="Thioredoxin-like fold" evidence="1">
    <location>
        <begin position="14"/>
        <end position="109"/>
    </location>
</feature>
<evidence type="ECO:0000313" key="3">
    <source>
        <dbReference type="Proteomes" id="UP000094849"/>
    </source>
</evidence>
<organism evidence="2 3">
    <name type="scientific">Candidatus Thiodiazotropha endoloripes</name>
    <dbReference type="NCBI Taxonomy" id="1818881"/>
    <lineage>
        <taxon>Bacteria</taxon>
        <taxon>Pseudomonadati</taxon>
        <taxon>Pseudomonadota</taxon>
        <taxon>Gammaproteobacteria</taxon>
        <taxon>Chromatiales</taxon>
        <taxon>Sedimenticolaceae</taxon>
        <taxon>Candidatus Thiodiazotropha</taxon>
    </lineage>
</organism>
<sequence length="133" mass="15079">MPLVHDLQELATEATEKKLPIVLLISQYHCGYCDRMKQEVLYPMSISGDFEQTALVRELLIDEGEMVNDFQGNRVAASDFSQRYSVFVTPTLLFLDNHGEEAAERILGINTMDYLLFYILNAAETAAKKLTDI</sequence>
<reference evidence="2 3" key="1">
    <citation type="submission" date="2016-03" db="EMBL/GenBank/DDBJ databases">
        <title>Chemosynthetic sulphur-oxidizing symbionts of marine invertebrate animals are capable of nitrogen fixation.</title>
        <authorList>
            <person name="Petersen J.M."/>
            <person name="Kemper A."/>
            <person name="Gruber-Vodicka H."/>
            <person name="Cardini U."/>
            <person name="Geest Mvander."/>
            <person name="Kleiner M."/>
            <person name="Bulgheresi S."/>
            <person name="Fussmann M."/>
            <person name="Herbold C."/>
            <person name="Seah B.K.B."/>
            <person name="Antony C.Paul."/>
            <person name="Liu D."/>
            <person name="Belitz A."/>
            <person name="Weber M."/>
        </authorList>
    </citation>
    <scope>NUCLEOTIDE SEQUENCE [LARGE SCALE GENOMIC DNA]</scope>
    <source>
        <strain evidence="2">G_D</strain>
    </source>
</reference>
<protein>
    <recommendedName>
        <fullName evidence="1">Thioredoxin-like fold domain-containing protein</fullName>
    </recommendedName>
</protein>
<accession>A0A1E2UJQ6</accession>
<dbReference type="EMBL" id="LVJZ01000004">
    <property type="protein sequence ID" value="ODB94572.1"/>
    <property type="molecule type" value="Genomic_DNA"/>
</dbReference>
<dbReference type="Pfam" id="PF13098">
    <property type="entry name" value="Thioredoxin_2"/>
    <property type="match status" value="1"/>
</dbReference>
<dbReference type="Proteomes" id="UP000094849">
    <property type="component" value="Unassembled WGS sequence"/>
</dbReference>
<dbReference type="InterPro" id="IPR036249">
    <property type="entry name" value="Thioredoxin-like_sf"/>
</dbReference>
<name>A0A1E2UJQ6_9GAMM</name>
<dbReference type="SUPFAM" id="SSF52833">
    <property type="entry name" value="Thioredoxin-like"/>
    <property type="match status" value="1"/>
</dbReference>
<gene>
    <name evidence="2" type="ORF">A3196_18030</name>
</gene>